<sequence length="87" mass="9104">MSRPLMFLIAPETSLIAITLPPASLISRAAQEPTLPNPCITKRWPAMPLPCSASKASVANRTPLPVAASLPNDPPRSTGFPVTTAGE</sequence>
<accession>A0A0A9G9C9</accession>
<dbReference type="AlphaFoldDB" id="A0A0A9G9C9"/>
<evidence type="ECO:0000256" key="1">
    <source>
        <dbReference type="SAM" id="MobiDB-lite"/>
    </source>
</evidence>
<reference evidence="2" key="2">
    <citation type="journal article" date="2015" name="Data Brief">
        <title>Shoot transcriptome of the giant reed, Arundo donax.</title>
        <authorList>
            <person name="Barrero R.A."/>
            <person name="Guerrero F.D."/>
            <person name="Moolhuijzen P."/>
            <person name="Goolsby J.A."/>
            <person name="Tidwell J."/>
            <person name="Bellgard S.E."/>
            <person name="Bellgard M.I."/>
        </authorList>
    </citation>
    <scope>NUCLEOTIDE SEQUENCE</scope>
    <source>
        <tissue evidence="2">Shoot tissue taken approximately 20 cm above the soil surface</tissue>
    </source>
</reference>
<feature type="region of interest" description="Disordered" evidence="1">
    <location>
        <begin position="64"/>
        <end position="87"/>
    </location>
</feature>
<name>A0A0A9G9C9_ARUDO</name>
<organism evidence="2">
    <name type="scientific">Arundo donax</name>
    <name type="common">Giant reed</name>
    <name type="synonym">Donax arundinaceus</name>
    <dbReference type="NCBI Taxonomy" id="35708"/>
    <lineage>
        <taxon>Eukaryota</taxon>
        <taxon>Viridiplantae</taxon>
        <taxon>Streptophyta</taxon>
        <taxon>Embryophyta</taxon>
        <taxon>Tracheophyta</taxon>
        <taxon>Spermatophyta</taxon>
        <taxon>Magnoliopsida</taxon>
        <taxon>Liliopsida</taxon>
        <taxon>Poales</taxon>
        <taxon>Poaceae</taxon>
        <taxon>PACMAD clade</taxon>
        <taxon>Arundinoideae</taxon>
        <taxon>Arundineae</taxon>
        <taxon>Arundo</taxon>
    </lineage>
</organism>
<dbReference type="EMBL" id="GBRH01176819">
    <property type="protein sequence ID" value="JAE21077.1"/>
    <property type="molecule type" value="Transcribed_RNA"/>
</dbReference>
<evidence type="ECO:0000313" key="2">
    <source>
        <dbReference type="EMBL" id="JAE21077.1"/>
    </source>
</evidence>
<protein>
    <submittedName>
        <fullName evidence="2">Gdh1</fullName>
    </submittedName>
</protein>
<proteinExistence type="predicted"/>
<reference evidence="2" key="1">
    <citation type="submission" date="2014-09" db="EMBL/GenBank/DDBJ databases">
        <authorList>
            <person name="Magalhaes I.L.F."/>
            <person name="Oliveira U."/>
            <person name="Santos F.R."/>
            <person name="Vidigal T.H.D.A."/>
            <person name="Brescovit A.D."/>
            <person name="Santos A.J."/>
        </authorList>
    </citation>
    <scope>NUCLEOTIDE SEQUENCE</scope>
    <source>
        <tissue evidence="2">Shoot tissue taken approximately 20 cm above the soil surface</tissue>
    </source>
</reference>